<reference evidence="1 2" key="1">
    <citation type="journal article" date="2021" name="Cell Host Microbe">
        <title>in vivo commensal control of Clostridioides difficile virulence.</title>
        <authorList>
            <person name="Girinathan B.P."/>
            <person name="Dibenedetto N."/>
            <person name="Worley J.N."/>
            <person name="Peltier J."/>
            <person name="Arrieta-Ortiz M.L."/>
            <person name="Rupa Christinal Immanuel S."/>
            <person name="Lavin R."/>
            <person name="Delaney M.L."/>
            <person name="Cummins C."/>
            <person name="Hoffmann M."/>
            <person name="Luo Y."/>
            <person name="Gonzalez-Escalona N."/>
            <person name="Allard M."/>
            <person name="Onderdonk A.B."/>
            <person name="Gerber G.K."/>
            <person name="Sonenshein A.L."/>
            <person name="Baliga N."/>
            <person name="Dupuy B."/>
            <person name="Bry L."/>
        </authorList>
    </citation>
    <scope>NUCLEOTIDE SEQUENCE [LARGE SCALE GENOMIC DNA]</scope>
    <source>
        <strain evidence="1 2">DSM 599</strain>
    </source>
</reference>
<evidence type="ECO:0000313" key="2">
    <source>
        <dbReference type="Proteomes" id="UP001299068"/>
    </source>
</evidence>
<keyword evidence="2" id="KW-1185">Reference proteome</keyword>
<dbReference type="EMBL" id="JAIKTU010000011">
    <property type="protein sequence ID" value="MBY0756542.1"/>
    <property type="molecule type" value="Genomic_DNA"/>
</dbReference>
<sequence>MNNIKLINIKDVIEENAKLRIENDMLRKHVYDSKSWLSLREGIIIPELLRGGIPKHLAGYVTTAIGNIVKEYLDVSRLVEINAINYEKAKNITLDIVQVLGKYEHEKSINLNKRKNRGF</sequence>
<gene>
    <name evidence="1" type="ORF">K5V21_13925</name>
</gene>
<protein>
    <submittedName>
        <fullName evidence="1">DNA replication initiation control protein YabA</fullName>
    </submittedName>
</protein>
<accession>A0ABS7L1B5</accession>
<proteinExistence type="predicted"/>
<organism evidence="1 2">
    <name type="scientific">Clostridium sardiniense</name>
    <name type="common">Clostridium absonum</name>
    <dbReference type="NCBI Taxonomy" id="29369"/>
    <lineage>
        <taxon>Bacteria</taxon>
        <taxon>Bacillati</taxon>
        <taxon>Bacillota</taxon>
        <taxon>Clostridia</taxon>
        <taxon>Eubacteriales</taxon>
        <taxon>Clostridiaceae</taxon>
        <taxon>Clostridium</taxon>
    </lineage>
</organism>
<comment type="caution">
    <text evidence="1">The sequence shown here is derived from an EMBL/GenBank/DDBJ whole genome shotgun (WGS) entry which is preliminary data.</text>
</comment>
<evidence type="ECO:0000313" key="1">
    <source>
        <dbReference type="EMBL" id="MBY0756542.1"/>
    </source>
</evidence>
<dbReference type="RefSeq" id="WP_221861784.1">
    <property type="nucleotide sequence ID" value="NZ_JAIKTU010000011.1"/>
</dbReference>
<dbReference type="Proteomes" id="UP001299068">
    <property type="component" value="Unassembled WGS sequence"/>
</dbReference>
<name>A0ABS7L1B5_CLOSR</name>